<reference evidence="1" key="1">
    <citation type="submission" date="2022-11" db="EMBL/GenBank/DDBJ databases">
        <title>Genome Sequence of Nemania bipapillata.</title>
        <authorList>
            <person name="Buettner E."/>
        </authorList>
    </citation>
    <scope>NUCLEOTIDE SEQUENCE</scope>
    <source>
        <strain evidence="1">CP14</strain>
    </source>
</reference>
<keyword evidence="2" id="KW-1185">Reference proteome</keyword>
<accession>A0ACC2IBB1</accession>
<evidence type="ECO:0000313" key="1">
    <source>
        <dbReference type="EMBL" id="KAJ8112372.1"/>
    </source>
</evidence>
<sequence>MATTSPSSSAISTIVGATSNTSPTPTPASSASGLSSTGVAAGIGAGASVAALTIIRLFIFWLLRRKFKSKRQQQQRQRQQPLVQSYQTSYQNGPHTGGEPGQYGPNFHGIAIAKHVLTPPIVEMARPGMPLELSTGGSDIRGHQEVHG</sequence>
<gene>
    <name evidence="1" type="ORF">ONZ43_g5410</name>
</gene>
<comment type="caution">
    <text evidence="1">The sequence shown here is derived from an EMBL/GenBank/DDBJ whole genome shotgun (WGS) entry which is preliminary data.</text>
</comment>
<evidence type="ECO:0000313" key="2">
    <source>
        <dbReference type="Proteomes" id="UP001153334"/>
    </source>
</evidence>
<name>A0ACC2IBB1_9PEZI</name>
<protein>
    <submittedName>
        <fullName evidence="1">Uncharacterized protein</fullName>
    </submittedName>
</protein>
<dbReference type="EMBL" id="JAPESX010001664">
    <property type="protein sequence ID" value="KAJ8112372.1"/>
    <property type="molecule type" value="Genomic_DNA"/>
</dbReference>
<organism evidence="1 2">
    <name type="scientific">Nemania bipapillata</name>
    <dbReference type="NCBI Taxonomy" id="110536"/>
    <lineage>
        <taxon>Eukaryota</taxon>
        <taxon>Fungi</taxon>
        <taxon>Dikarya</taxon>
        <taxon>Ascomycota</taxon>
        <taxon>Pezizomycotina</taxon>
        <taxon>Sordariomycetes</taxon>
        <taxon>Xylariomycetidae</taxon>
        <taxon>Xylariales</taxon>
        <taxon>Xylariaceae</taxon>
        <taxon>Nemania</taxon>
    </lineage>
</organism>
<proteinExistence type="predicted"/>
<dbReference type="Proteomes" id="UP001153334">
    <property type="component" value="Unassembled WGS sequence"/>
</dbReference>